<evidence type="ECO:0000256" key="1">
    <source>
        <dbReference type="ARBA" id="ARBA00001936"/>
    </source>
</evidence>
<dbReference type="CDD" id="cd18870">
    <property type="entry name" value="NUDIX_AcylCoAdiphos_Nudt19"/>
    <property type="match status" value="1"/>
</dbReference>
<name>A0ABP5BWH8_9ACTN</name>
<keyword evidence="6" id="KW-0464">Manganese</keyword>
<proteinExistence type="predicted"/>
<gene>
    <name evidence="8" type="ORF">GCM10009798_10720</name>
</gene>
<keyword evidence="9" id="KW-1185">Reference proteome</keyword>
<dbReference type="EMBL" id="BAAAPB010000001">
    <property type="protein sequence ID" value="GAA1953408.1"/>
    <property type="molecule type" value="Genomic_DNA"/>
</dbReference>
<dbReference type="SUPFAM" id="SSF55811">
    <property type="entry name" value="Nudix"/>
    <property type="match status" value="1"/>
</dbReference>
<comment type="cofactor">
    <cofactor evidence="1">
        <name>Mn(2+)</name>
        <dbReference type="ChEBI" id="CHEBI:29035"/>
    </cofactor>
</comment>
<dbReference type="Gene3D" id="3.90.79.10">
    <property type="entry name" value="Nucleoside Triphosphate Pyrophosphohydrolase"/>
    <property type="match status" value="2"/>
</dbReference>
<evidence type="ECO:0000256" key="3">
    <source>
        <dbReference type="ARBA" id="ARBA00022723"/>
    </source>
</evidence>
<dbReference type="PANTHER" id="PTHR12318">
    <property type="entry name" value="TESTOSTERONE-REGULATED PROTEIN RP2"/>
    <property type="match status" value="1"/>
</dbReference>
<evidence type="ECO:0000256" key="2">
    <source>
        <dbReference type="ARBA" id="ARBA00001946"/>
    </source>
</evidence>
<dbReference type="PROSITE" id="PS51462">
    <property type="entry name" value="NUDIX"/>
    <property type="match status" value="1"/>
</dbReference>
<dbReference type="Pfam" id="PF00293">
    <property type="entry name" value="NUDIX"/>
    <property type="match status" value="1"/>
</dbReference>
<sequence>MKQVPLPPALLAKAREYAAGERVPAVPRDAATVLLLRDGPDGPEVHVMVRHRGMAFAGGMLAFPGGGVEPTDRAELPADWPARLGAPPDVAAAVVGAALREVEEEAGVVLTLDDLGLWDAWTTPEFEPRRYRTWFFVARLPDGQEARELSTESTSVHWTSAAAALAKVESGEWSMLPPTYYSVRRLGTFGSVDEVLDVGRRASVAMFTPRLEGERLTPPEWAVALFGDDL</sequence>
<dbReference type="InterPro" id="IPR000086">
    <property type="entry name" value="NUDIX_hydrolase_dom"/>
</dbReference>
<dbReference type="InterPro" id="IPR015797">
    <property type="entry name" value="NUDIX_hydrolase-like_dom_sf"/>
</dbReference>
<accession>A0ABP5BWH8</accession>
<keyword evidence="3" id="KW-0479">Metal-binding</keyword>
<dbReference type="PANTHER" id="PTHR12318:SF0">
    <property type="entry name" value="ACYL-COENZYME A DIPHOSPHATASE NUDT19"/>
    <property type="match status" value="1"/>
</dbReference>
<organism evidence="8 9">
    <name type="scientific">Nocardioides panacihumi</name>
    <dbReference type="NCBI Taxonomy" id="400774"/>
    <lineage>
        <taxon>Bacteria</taxon>
        <taxon>Bacillati</taxon>
        <taxon>Actinomycetota</taxon>
        <taxon>Actinomycetes</taxon>
        <taxon>Propionibacteriales</taxon>
        <taxon>Nocardioidaceae</taxon>
        <taxon>Nocardioides</taxon>
    </lineage>
</organism>
<reference evidence="9" key="1">
    <citation type="journal article" date="2019" name="Int. J. Syst. Evol. Microbiol.">
        <title>The Global Catalogue of Microorganisms (GCM) 10K type strain sequencing project: providing services to taxonomists for standard genome sequencing and annotation.</title>
        <authorList>
            <consortium name="The Broad Institute Genomics Platform"/>
            <consortium name="The Broad Institute Genome Sequencing Center for Infectious Disease"/>
            <person name="Wu L."/>
            <person name="Ma J."/>
        </authorList>
    </citation>
    <scope>NUCLEOTIDE SEQUENCE [LARGE SCALE GENOMIC DNA]</scope>
    <source>
        <strain evidence="9">JCM 15309</strain>
    </source>
</reference>
<dbReference type="Proteomes" id="UP001500571">
    <property type="component" value="Unassembled WGS sequence"/>
</dbReference>
<comment type="caution">
    <text evidence="8">The sequence shown here is derived from an EMBL/GenBank/DDBJ whole genome shotgun (WGS) entry which is preliminary data.</text>
</comment>
<protein>
    <recommendedName>
        <fullName evidence="7">Nudix hydrolase domain-containing protein</fullName>
    </recommendedName>
</protein>
<evidence type="ECO:0000256" key="5">
    <source>
        <dbReference type="ARBA" id="ARBA00022842"/>
    </source>
</evidence>
<dbReference type="RefSeq" id="WP_344043171.1">
    <property type="nucleotide sequence ID" value="NZ_BAAAPB010000001.1"/>
</dbReference>
<evidence type="ECO:0000313" key="8">
    <source>
        <dbReference type="EMBL" id="GAA1953408.1"/>
    </source>
</evidence>
<keyword evidence="5" id="KW-0460">Magnesium</keyword>
<comment type="cofactor">
    <cofactor evidence="2">
        <name>Mg(2+)</name>
        <dbReference type="ChEBI" id="CHEBI:18420"/>
    </cofactor>
</comment>
<feature type="domain" description="Nudix hydrolase" evidence="7">
    <location>
        <begin position="26"/>
        <end position="181"/>
    </location>
</feature>
<evidence type="ECO:0000256" key="6">
    <source>
        <dbReference type="ARBA" id="ARBA00023211"/>
    </source>
</evidence>
<evidence type="ECO:0000256" key="4">
    <source>
        <dbReference type="ARBA" id="ARBA00022801"/>
    </source>
</evidence>
<keyword evidence="4" id="KW-0378">Hydrolase</keyword>
<evidence type="ECO:0000259" key="7">
    <source>
        <dbReference type="PROSITE" id="PS51462"/>
    </source>
</evidence>
<evidence type="ECO:0000313" key="9">
    <source>
        <dbReference type="Proteomes" id="UP001500571"/>
    </source>
</evidence>
<dbReference type="InterPro" id="IPR039121">
    <property type="entry name" value="NUDT19"/>
</dbReference>